<gene>
    <name evidence="1" type="ORF">UFOPK1438_00815</name>
    <name evidence="2" type="ORF">UFOPK4035_00841</name>
    <name evidence="3" type="ORF">UFOPK4087_00543</name>
</gene>
<evidence type="ECO:0000313" key="3">
    <source>
        <dbReference type="EMBL" id="CAB5013073.1"/>
    </source>
</evidence>
<dbReference type="EMBL" id="CAFBPH010000096">
    <property type="protein sequence ID" value="CAB5013073.1"/>
    <property type="molecule type" value="Genomic_DNA"/>
</dbReference>
<evidence type="ECO:0000313" key="1">
    <source>
        <dbReference type="EMBL" id="CAB4546949.1"/>
    </source>
</evidence>
<name>A0A6J6C8M3_9ZZZZ</name>
<accession>A0A6J6C8M3</accession>
<proteinExistence type="predicted"/>
<organism evidence="1">
    <name type="scientific">freshwater metagenome</name>
    <dbReference type="NCBI Taxonomy" id="449393"/>
    <lineage>
        <taxon>unclassified sequences</taxon>
        <taxon>metagenomes</taxon>
        <taxon>ecological metagenomes</taxon>
    </lineage>
</organism>
<dbReference type="AlphaFoldDB" id="A0A6J6C8M3"/>
<reference evidence="1" key="1">
    <citation type="submission" date="2020-05" db="EMBL/GenBank/DDBJ databases">
        <authorList>
            <person name="Chiriac C."/>
            <person name="Salcher M."/>
            <person name="Ghai R."/>
            <person name="Kavagutti S V."/>
        </authorList>
    </citation>
    <scope>NUCLEOTIDE SEQUENCE</scope>
</reference>
<sequence>MSAVTGTLTEATSPRCRARATTEHMTIVIPIAINPILKTDTAKSATAAPIAVPTI</sequence>
<protein>
    <submittedName>
        <fullName evidence="1">Unannotated protein</fullName>
    </submittedName>
</protein>
<dbReference type="EMBL" id="CAFBOX010000152">
    <property type="protein sequence ID" value="CAB5002197.1"/>
    <property type="molecule type" value="Genomic_DNA"/>
</dbReference>
<dbReference type="EMBL" id="CAEZSM010000107">
    <property type="protein sequence ID" value="CAB4546949.1"/>
    <property type="molecule type" value="Genomic_DNA"/>
</dbReference>
<evidence type="ECO:0000313" key="2">
    <source>
        <dbReference type="EMBL" id="CAB5002197.1"/>
    </source>
</evidence>